<comment type="similarity">
    <text evidence="1 2">Belongs to the enoyl-CoA hydratase/isomerase family.</text>
</comment>
<dbReference type="Proteomes" id="UP000593567">
    <property type="component" value="Unassembled WGS sequence"/>
</dbReference>
<dbReference type="CDD" id="cd06558">
    <property type="entry name" value="crotonase-like"/>
    <property type="match status" value="1"/>
</dbReference>
<dbReference type="OrthoDB" id="448450at2759"/>
<dbReference type="NCBIfam" id="NF006108">
    <property type="entry name" value="PRK08259.1"/>
    <property type="match status" value="1"/>
</dbReference>
<reference evidence="3" key="1">
    <citation type="submission" date="2020-06" db="EMBL/GenBank/DDBJ databases">
        <title>Draft genome of Bugula neritina, a colonial animal packing powerful symbionts and potential medicines.</title>
        <authorList>
            <person name="Rayko M."/>
        </authorList>
    </citation>
    <scope>NUCLEOTIDE SEQUENCE [LARGE SCALE GENOMIC DNA]</scope>
    <source>
        <strain evidence="3">Kwan_BN1</strain>
    </source>
</reference>
<name>A0A7J7K2R9_BUGNE</name>
<dbReference type="GO" id="GO:0003824">
    <property type="term" value="F:catalytic activity"/>
    <property type="evidence" value="ECO:0007669"/>
    <property type="project" value="InterPro"/>
</dbReference>
<sequence length="325" mass="35252">MAGVTFMPLALGRNVMRNLHAPPPVLSNVGAFSRRCSFKDFSIPWASSHRTYSSHNGRNCIIQSQVGSIQMIAINRPHKRNAVDPETAKYLHEAMQDFEADENTSAAVLYGKDGVFCAGFDLSALASGGYQESLVSTADDVQGPMGPTRFLCSKPVIAAIEGYAVAGGLELALWCDLRVMDETAILGVFCRRFGVPLVDGGTVRLPKLIGLSRALDLILTGREVRAKEALEIGLVNRVCDTGSAVGRALLLAQEISKFPSECMRADRMSAYYSSFDASSIQDAIRYEYENGLKVIEKESIPGAKNFVSGIGRHGSFNLHKTHTKS</sequence>
<dbReference type="PANTHER" id="PTHR43802">
    <property type="entry name" value="ENOYL-COA HYDRATASE"/>
    <property type="match status" value="1"/>
</dbReference>
<dbReference type="Gene3D" id="3.90.226.10">
    <property type="entry name" value="2-enoyl-CoA Hydratase, Chain A, domain 1"/>
    <property type="match status" value="1"/>
</dbReference>
<dbReference type="EMBL" id="VXIV02001465">
    <property type="protein sequence ID" value="KAF6032932.1"/>
    <property type="molecule type" value="Genomic_DNA"/>
</dbReference>
<dbReference type="InterPro" id="IPR029045">
    <property type="entry name" value="ClpP/crotonase-like_dom_sf"/>
</dbReference>
<dbReference type="InterPro" id="IPR018376">
    <property type="entry name" value="Enoyl-CoA_hyd/isom_CS"/>
</dbReference>
<keyword evidence="4" id="KW-1185">Reference proteome</keyword>
<organism evidence="3 4">
    <name type="scientific">Bugula neritina</name>
    <name type="common">Brown bryozoan</name>
    <name type="synonym">Sertularia neritina</name>
    <dbReference type="NCBI Taxonomy" id="10212"/>
    <lineage>
        <taxon>Eukaryota</taxon>
        <taxon>Metazoa</taxon>
        <taxon>Spiralia</taxon>
        <taxon>Lophotrochozoa</taxon>
        <taxon>Bryozoa</taxon>
        <taxon>Gymnolaemata</taxon>
        <taxon>Cheilostomatida</taxon>
        <taxon>Flustrina</taxon>
        <taxon>Buguloidea</taxon>
        <taxon>Bugulidae</taxon>
        <taxon>Bugula</taxon>
    </lineage>
</organism>
<gene>
    <name evidence="3" type="ORF">EB796_008728</name>
</gene>
<evidence type="ECO:0000313" key="3">
    <source>
        <dbReference type="EMBL" id="KAF6032932.1"/>
    </source>
</evidence>
<dbReference type="InterPro" id="IPR001753">
    <property type="entry name" value="Enoyl-CoA_hydra/iso"/>
</dbReference>
<dbReference type="PANTHER" id="PTHR43802:SF1">
    <property type="entry name" value="IP11341P-RELATED"/>
    <property type="match status" value="1"/>
</dbReference>
<dbReference type="PROSITE" id="PS00166">
    <property type="entry name" value="ENOYL_COA_HYDRATASE"/>
    <property type="match status" value="1"/>
</dbReference>
<protein>
    <submittedName>
        <fullName evidence="3">Uncharacterized protein</fullName>
    </submittedName>
</protein>
<proteinExistence type="inferred from homology"/>
<evidence type="ECO:0000313" key="4">
    <source>
        <dbReference type="Proteomes" id="UP000593567"/>
    </source>
</evidence>
<dbReference type="Gene3D" id="1.10.287.2460">
    <property type="match status" value="1"/>
</dbReference>
<dbReference type="SUPFAM" id="SSF52096">
    <property type="entry name" value="ClpP/crotonase"/>
    <property type="match status" value="1"/>
</dbReference>
<comment type="caution">
    <text evidence="3">The sequence shown here is derived from an EMBL/GenBank/DDBJ whole genome shotgun (WGS) entry which is preliminary data.</text>
</comment>
<accession>A0A7J7K2R9</accession>
<dbReference type="AlphaFoldDB" id="A0A7J7K2R9"/>
<dbReference type="Pfam" id="PF00378">
    <property type="entry name" value="ECH_1"/>
    <property type="match status" value="1"/>
</dbReference>
<evidence type="ECO:0000256" key="1">
    <source>
        <dbReference type="ARBA" id="ARBA00005254"/>
    </source>
</evidence>
<evidence type="ECO:0000256" key="2">
    <source>
        <dbReference type="RuleBase" id="RU003707"/>
    </source>
</evidence>